<dbReference type="SUPFAM" id="SSF56112">
    <property type="entry name" value="Protein kinase-like (PK-like)"/>
    <property type="match status" value="1"/>
</dbReference>
<feature type="compositionally biased region" description="Basic and acidic residues" evidence="1">
    <location>
        <begin position="545"/>
        <end position="557"/>
    </location>
</feature>
<feature type="chain" id="PRO_5039355747" evidence="2">
    <location>
        <begin position="23"/>
        <end position="572"/>
    </location>
</feature>
<protein>
    <submittedName>
        <fullName evidence="4">Aminoglycoside phosphotransferase</fullName>
    </submittedName>
</protein>
<evidence type="ECO:0000256" key="2">
    <source>
        <dbReference type="SAM" id="SignalP"/>
    </source>
</evidence>
<dbReference type="AlphaFoldDB" id="A0A7Y0EMC7"/>
<dbReference type="RefSeq" id="WP_169170979.1">
    <property type="nucleotide sequence ID" value="NZ_JAAIII010000001.1"/>
</dbReference>
<keyword evidence="4" id="KW-0808">Transferase</keyword>
<evidence type="ECO:0000313" key="5">
    <source>
        <dbReference type="Proteomes" id="UP000532194"/>
    </source>
</evidence>
<feature type="compositionally biased region" description="Low complexity" evidence="1">
    <location>
        <begin position="451"/>
        <end position="470"/>
    </location>
</feature>
<feature type="region of interest" description="Disordered" evidence="1">
    <location>
        <begin position="426"/>
        <end position="470"/>
    </location>
</feature>
<feature type="domain" description="Aminoglycoside phosphotransferase" evidence="3">
    <location>
        <begin position="154"/>
        <end position="283"/>
    </location>
</feature>
<dbReference type="GO" id="GO:0016740">
    <property type="term" value="F:transferase activity"/>
    <property type="evidence" value="ECO:0007669"/>
    <property type="project" value="UniProtKB-KW"/>
</dbReference>
<evidence type="ECO:0000259" key="3">
    <source>
        <dbReference type="Pfam" id="PF01636"/>
    </source>
</evidence>
<accession>A0A7Y0EMC7</accession>
<dbReference type="InterPro" id="IPR011009">
    <property type="entry name" value="Kinase-like_dom_sf"/>
</dbReference>
<dbReference type="Pfam" id="PF01636">
    <property type="entry name" value="APH"/>
    <property type="match status" value="1"/>
</dbReference>
<feature type="region of interest" description="Disordered" evidence="1">
    <location>
        <begin position="388"/>
        <end position="407"/>
    </location>
</feature>
<gene>
    <name evidence="4" type="ORF">G1C95_0079</name>
</gene>
<feature type="compositionally biased region" description="Polar residues" evidence="1">
    <location>
        <begin position="440"/>
        <end position="450"/>
    </location>
</feature>
<keyword evidence="2" id="KW-0732">Signal</keyword>
<proteinExistence type="predicted"/>
<dbReference type="InterPro" id="IPR002575">
    <property type="entry name" value="Aminoglycoside_PTrfase"/>
</dbReference>
<organism evidence="4 5">
    <name type="scientific">Bifidobacterium oedipodis</name>
    <dbReference type="NCBI Taxonomy" id="2675322"/>
    <lineage>
        <taxon>Bacteria</taxon>
        <taxon>Bacillati</taxon>
        <taxon>Actinomycetota</taxon>
        <taxon>Actinomycetes</taxon>
        <taxon>Bifidobacteriales</taxon>
        <taxon>Bifidobacteriaceae</taxon>
        <taxon>Bifidobacterium</taxon>
    </lineage>
</organism>
<sequence length="572" mass="60445">MKRSNLMLAALTSAVLPNLGLAGVRDSAQANATDEAKGIDLAVVQDASGKLYDVYATDTPEGRKRLANRVRAAQTLAAAREPGVLGFDVDRVIAFVAGNAPQPGAFTTAQAKQAAEQSADERPSKPSPTGAVSVLVTAHRDGQARSLDLLTLDDCTAVGTALGAIHRLPPNFLAAAKYPMFTTGQIHAQLTAWIKRLRDAGHVPPEITNSWARVIETEGLWSFNTCMVHGGFQDGDILFSGSTITAVTNWQDMQVNDPARDLAWIFGKLDETHRNAVLSAYGRMMGSRLDDLIMLRANLWLQMEQVGEFIQALNRGDNDRIVQFKAQVERLAHQLGVINRDSETPAPAAAAAARAAGKTPGNTSTPGPSTITVGTLLKDDERRRAAASTVANVQAPGSHAAADADRTGSAHIVAAGEVDMDANDATADRQHAARPASVAVSDQTADRQTATGTGTSTGSTSPQPVSSHSSVTITLKELIEMNEREAGITGSTSQSNSQSSNAGNRTVQANQVNQTQQADSDDDTGESETPSTASSWAETTVIPLLEREERALRDAHAGLEGYDAEGNPLPHQ</sequence>
<reference evidence="4 5" key="1">
    <citation type="submission" date="2020-02" db="EMBL/GenBank/DDBJ databases">
        <title>Characterization of phylogenetic diversity of novel bifidobacterial species isolated in Czech ZOOs.</title>
        <authorList>
            <person name="Lugli G.A."/>
            <person name="Vera N.B."/>
            <person name="Ventura M."/>
        </authorList>
    </citation>
    <scope>NUCLEOTIDE SEQUENCE [LARGE SCALE GENOMIC DNA]</scope>
    <source>
        <strain evidence="4 5">DSM 109957</strain>
    </source>
</reference>
<dbReference type="Proteomes" id="UP000532194">
    <property type="component" value="Unassembled WGS sequence"/>
</dbReference>
<dbReference type="Gene3D" id="3.90.1200.10">
    <property type="match status" value="1"/>
</dbReference>
<name>A0A7Y0EMC7_9BIFI</name>
<keyword evidence="5" id="KW-1185">Reference proteome</keyword>
<evidence type="ECO:0000313" key="4">
    <source>
        <dbReference type="EMBL" id="NMM92894.1"/>
    </source>
</evidence>
<comment type="caution">
    <text evidence="4">The sequence shown here is derived from an EMBL/GenBank/DDBJ whole genome shotgun (WGS) entry which is preliminary data.</text>
</comment>
<feature type="compositionally biased region" description="Low complexity" evidence="1">
    <location>
        <begin position="491"/>
        <end position="518"/>
    </location>
</feature>
<feature type="region of interest" description="Disordered" evidence="1">
    <location>
        <begin position="487"/>
        <end position="572"/>
    </location>
</feature>
<feature type="compositionally biased region" description="Polar residues" evidence="1">
    <location>
        <begin position="527"/>
        <end position="538"/>
    </location>
</feature>
<evidence type="ECO:0000256" key="1">
    <source>
        <dbReference type="SAM" id="MobiDB-lite"/>
    </source>
</evidence>
<feature type="signal peptide" evidence="2">
    <location>
        <begin position="1"/>
        <end position="22"/>
    </location>
</feature>
<dbReference type="EMBL" id="JAAIII010000001">
    <property type="protein sequence ID" value="NMM92894.1"/>
    <property type="molecule type" value="Genomic_DNA"/>
</dbReference>